<comment type="caution">
    <text evidence="6">The sequence shown here is derived from an EMBL/GenBank/DDBJ whole genome shotgun (WGS) entry which is preliminary data.</text>
</comment>
<evidence type="ECO:0000313" key="7">
    <source>
        <dbReference type="Proteomes" id="UP001141434"/>
    </source>
</evidence>
<dbReference type="GO" id="GO:0008869">
    <property type="term" value="F:galactonate dehydratase activity"/>
    <property type="evidence" value="ECO:0007669"/>
    <property type="project" value="InterPro"/>
</dbReference>
<sequence length="383" mass="42879">MAKIKSIEYFRVKPRWLFVKVTDEENQIGWGEGTLEGHSLAVEGALDEIIARIVGYEADDIEHIWQMIWRLGFYRGGPVFMSALAGIDIALWDLKGRRLGVPVWQLLGGKVRNKVQVYAWIGGDRPSDVEAAAKTRIAQRLKCIKMNATEDVNWLDSPAVLQSCVERLKQVKALGLDAGLDFHGRLHRPMAKQLTRALEPYQPLFIEEPLLCEHPEAIKQLSEMTSIPIAFGERLYTRWDVKRFLEDASVDVLQPDIAHAGGISETKRMATMAETYDVAIAPHCPLGPIALAASLQVAVSTPNFVIQEMSLGMHYNVEAGDIDLNSYLVDKTVFDIAEGYVAAPTKPGLGIEMDEELVRRISRETAPWPPKEFYGPDGSIREW</sequence>
<dbReference type="GO" id="GO:0009063">
    <property type="term" value="P:amino acid catabolic process"/>
    <property type="evidence" value="ECO:0007669"/>
    <property type="project" value="InterPro"/>
</dbReference>
<dbReference type="Gene3D" id="3.20.20.120">
    <property type="entry name" value="Enolase-like C-terminal domain"/>
    <property type="match status" value="1"/>
</dbReference>
<dbReference type="InterPro" id="IPR013341">
    <property type="entry name" value="Mandelate_racemase_N_dom"/>
</dbReference>
<dbReference type="GO" id="GO:0034194">
    <property type="term" value="P:D-galactonate catabolic process"/>
    <property type="evidence" value="ECO:0007669"/>
    <property type="project" value="InterPro"/>
</dbReference>
<evidence type="ECO:0000256" key="2">
    <source>
        <dbReference type="ARBA" id="ARBA00022723"/>
    </source>
</evidence>
<reference evidence="6" key="1">
    <citation type="submission" date="2022-11" db="EMBL/GenBank/DDBJ databases">
        <authorList>
            <person name="Petersen C."/>
        </authorList>
    </citation>
    <scope>NUCLEOTIDE SEQUENCE</scope>
    <source>
        <strain evidence="6">IBT 34128</strain>
    </source>
</reference>
<dbReference type="Proteomes" id="UP001141434">
    <property type="component" value="Unassembled WGS sequence"/>
</dbReference>
<dbReference type="PANTHER" id="PTHR48080">
    <property type="entry name" value="D-GALACTONATE DEHYDRATASE-RELATED"/>
    <property type="match status" value="1"/>
</dbReference>
<dbReference type="InterPro" id="IPR034593">
    <property type="entry name" value="DgoD-like"/>
</dbReference>
<dbReference type="InterPro" id="IPR018110">
    <property type="entry name" value="Mandel_Rmase/mucon_lact_enz_CS"/>
</dbReference>
<dbReference type="EMBL" id="JAPMSZ010000011">
    <property type="protein sequence ID" value="KAJ5083857.1"/>
    <property type="molecule type" value="Genomic_DNA"/>
</dbReference>
<dbReference type="Pfam" id="PF02746">
    <property type="entry name" value="MR_MLE_N"/>
    <property type="match status" value="1"/>
</dbReference>
<dbReference type="PROSITE" id="PS00908">
    <property type="entry name" value="MR_MLE_1"/>
    <property type="match status" value="1"/>
</dbReference>
<dbReference type="Gene3D" id="3.30.390.10">
    <property type="entry name" value="Enolase-like, N-terminal domain"/>
    <property type="match status" value="1"/>
</dbReference>
<proteinExistence type="predicted"/>
<dbReference type="SFLD" id="SFLDG00179">
    <property type="entry name" value="mandelate_racemase"/>
    <property type="match status" value="1"/>
</dbReference>
<dbReference type="GO" id="GO:0046872">
    <property type="term" value="F:metal ion binding"/>
    <property type="evidence" value="ECO:0007669"/>
    <property type="project" value="UniProtKB-KW"/>
</dbReference>
<dbReference type="InterPro" id="IPR036849">
    <property type="entry name" value="Enolase-like_C_sf"/>
</dbReference>
<reference evidence="6" key="2">
    <citation type="journal article" date="2023" name="IMA Fungus">
        <title>Comparative genomic study of the Penicillium genus elucidates a diverse pangenome and 15 lateral gene transfer events.</title>
        <authorList>
            <person name="Petersen C."/>
            <person name="Sorensen T."/>
            <person name="Nielsen M.R."/>
            <person name="Sondergaard T.E."/>
            <person name="Sorensen J.L."/>
            <person name="Fitzpatrick D.A."/>
            <person name="Frisvad J.C."/>
            <person name="Nielsen K.L."/>
        </authorList>
    </citation>
    <scope>NUCLEOTIDE SEQUENCE</scope>
    <source>
        <strain evidence="6">IBT 34128</strain>
    </source>
</reference>
<feature type="domain" description="Mandelate racemase/muconate lactonizing enzyme C-terminal" evidence="5">
    <location>
        <begin position="126"/>
        <end position="228"/>
    </location>
</feature>
<keyword evidence="3" id="KW-0460">Magnesium</keyword>
<evidence type="ECO:0000313" key="6">
    <source>
        <dbReference type="EMBL" id="KAJ5083857.1"/>
    </source>
</evidence>
<evidence type="ECO:0000256" key="4">
    <source>
        <dbReference type="ARBA" id="ARBA00023239"/>
    </source>
</evidence>
<keyword evidence="4" id="KW-0456">Lyase</keyword>
<dbReference type="PANTHER" id="PTHR48080:SF2">
    <property type="entry name" value="D-GALACTONATE DEHYDRATASE"/>
    <property type="match status" value="1"/>
</dbReference>
<dbReference type="RefSeq" id="XP_056507254.1">
    <property type="nucleotide sequence ID" value="XM_056658961.1"/>
</dbReference>
<keyword evidence="2" id="KW-0479">Metal-binding</keyword>
<dbReference type="SMART" id="SM00922">
    <property type="entry name" value="MR_MLE"/>
    <property type="match status" value="1"/>
</dbReference>
<dbReference type="SFLD" id="SFLDS00001">
    <property type="entry name" value="Enolase"/>
    <property type="match status" value="1"/>
</dbReference>
<dbReference type="InterPro" id="IPR023592">
    <property type="entry name" value="Galactonate_deHydtase"/>
</dbReference>
<dbReference type="SFLD" id="SFLDF00003">
    <property type="entry name" value="D-galactonate_dehydratase"/>
    <property type="match status" value="1"/>
</dbReference>
<organism evidence="6 7">
    <name type="scientific">Penicillium alfredii</name>
    <dbReference type="NCBI Taxonomy" id="1506179"/>
    <lineage>
        <taxon>Eukaryota</taxon>
        <taxon>Fungi</taxon>
        <taxon>Dikarya</taxon>
        <taxon>Ascomycota</taxon>
        <taxon>Pezizomycotina</taxon>
        <taxon>Eurotiomycetes</taxon>
        <taxon>Eurotiomycetidae</taxon>
        <taxon>Eurotiales</taxon>
        <taxon>Aspergillaceae</taxon>
        <taxon>Penicillium</taxon>
    </lineage>
</organism>
<dbReference type="InterPro" id="IPR013342">
    <property type="entry name" value="Mandelate_racemase_C"/>
</dbReference>
<dbReference type="InterPro" id="IPR029065">
    <property type="entry name" value="Enolase_C-like"/>
</dbReference>
<dbReference type="FunFam" id="3.30.390.10:FF:000003">
    <property type="entry name" value="D-galactonate dehydratase"/>
    <property type="match status" value="1"/>
</dbReference>
<protein>
    <recommendedName>
        <fullName evidence="5">Mandelate racemase/muconate lactonizing enzyme C-terminal domain-containing protein</fullName>
    </recommendedName>
</protein>
<comment type="cofactor">
    <cofactor evidence="1">
        <name>Mg(2+)</name>
        <dbReference type="ChEBI" id="CHEBI:18420"/>
    </cofactor>
</comment>
<gene>
    <name evidence="6" type="ORF">NUU61_008436</name>
</gene>
<evidence type="ECO:0000256" key="3">
    <source>
        <dbReference type="ARBA" id="ARBA00022842"/>
    </source>
</evidence>
<dbReference type="AlphaFoldDB" id="A0A9W9EL81"/>
<dbReference type="InterPro" id="IPR029017">
    <property type="entry name" value="Enolase-like_N"/>
</dbReference>
<dbReference type="OrthoDB" id="2579025at2759"/>
<dbReference type="SUPFAM" id="SSF54826">
    <property type="entry name" value="Enolase N-terminal domain-like"/>
    <property type="match status" value="1"/>
</dbReference>
<dbReference type="CDD" id="cd03325">
    <property type="entry name" value="D-galactonate_dehydratase"/>
    <property type="match status" value="1"/>
</dbReference>
<keyword evidence="7" id="KW-1185">Reference proteome</keyword>
<dbReference type="NCBIfam" id="NF010624">
    <property type="entry name" value="PRK14017.1"/>
    <property type="match status" value="1"/>
</dbReference>
<accession>A0A9W9EL81</accession>
<evidence type="ECO:0000256" key="1">
    <source>
        <dbReference type="ARBA" id="ARBA00001946"/>
    </source>
</evidence>
<dbReference type="SUPFAM" id="SSF51604">
    <property type="entry name" value="Enolase C-terminal domain-like"/>
    <property type="match status" value="1"/>
</dbReference>
<evidence type="ECO:0000259" key="5">
    <source>
        <dbReference type="SMART" id="SM00922"/>
    </source>
</evidence>
<dbReference type="Pfam" id="PF13378">
    <property type="entry name" value="MR_MLE_C"/>
    <property type="match status" value="1"/>
</dbReference>
<name>A0A9W9EL81_9EURO</name>
<dbReference type="GeneID" id="81398130"/>